<sequence length="81" mass="9499">MKIWKLSTSLESEQIAAANKEDDETLFRNLLQQGEYLHSKTNLPVETYEKGELNNLLTYKGFCNSSNYRWICCSELRKTNF</sequence>
<organism evidence="1 2">
    <name type="scientific">Priestia megaterium (strain WSH-002)</name>
    <name type="common">Bacillus megaterium</name>
    <dbReference type="NCBI Taxonomy" id="1006007"/>
    <lineage>
        <taxon>Bacteria</taxon>
        <taxon>Bacillati</taxon>
        <taxon>Bacillota</taxon>
        <taxon>Bacilli</taxon>
        <taxon>Bacillales</taxon>
        <taxon>Bacillaceae</taxon>
        <taxon>Priestia</taxon>
    </lineage>
</organism>
<dbReference type="AlphaFoldDB" id="A0A8D3X1Q8"/>
<dbReference type="KEGG" id="bmh:BMWSH_2398"/>
<evidence type="ECO:0000313" key="2">
    <source>
        <dbReference type="Proteomes" id="UP000001283"/>
    </source>
</evidence>
<gene>
    <name evidence="1" type="ORF">BMWSH_2398</name>
</gene>
<accession>A0A8D3X1Q8</accession>
<name>A0A8D3X1Q8_PRIMW</name>
<dbReference type="RefSeq" id="WP_014459647.1">
    <property type="nucleotide sequence ID" value="NC_017138.1"/>
</dbReference>
<protein>
    <submittedName>
        <fullName evidence="1">Uncharacterized protein</fullName>
    </submittedName>
</protein>
<dbReference type="Proteomes" id="UP000001283">
    <property type="component" value="Chromosome"/>
</dbReference>
<proteinExistence type="predicted"/>
<evidence type="ECO:0000313" key="1">
    <source>
        <dbReference type="EMBL" id="AEN89280.1"/>
    </source>
</evidence>
<reference evidence="1 2" key="1">
    <citation type="journal article" date="2011" name="J. Bacteriol.">
        <title>Complete genome sequence of the industrial strain Bacillus megaterium WSH-002.</title>
        <authorList>
            <person name="Liu L."/>
            <person name="Li Y."/>
            <person name="Zhang J."/>
            <person name="Zou W."/>
            <person name="Zhou Z."/>
            <person name="Liu J."/>
            <person name="Li X."/>
            <person name="Wang L."/>
            <person name="Chen J."/>
        </authorList>
    </citation>
    <scope>NUCLEOTIDE SEQUENCE [LARGE SCALE GENOMIC DNA]</scope>
    <source>
        <strain evidence="1 2">WSH-002</strain>
    </source>
</reference>
<dbReference type="EMBL" id="CP003017">
    <property type="protein sequence ID" value="AEN89280.1"/>
    <property type="molecule type" value="Genomic_DNA"/>
</dbReference>